<dbReference type="Gene3D" id="3.90.550.10">
    <property type="entry name" value="Spore Coat Polysaccharide Biosynthesis Protein SpsA, Chain A"/>
    <property type="match status" value="1"/>
</dbReference>
<evidence type="ECO:0000313" key="3">
    <source>
        <dbReference type="EMBL" id="OVE85474.1"/>
    </source>
</evidence>
<dbReference type="PANTHER" id="PTHR43777:SF1">
    <property type="entry name" value="MOLYBDENUM COFACTOR CYTIDYLYLTRANSFERASE"/>
    <property type="match status" value="1"/>
</dbReference>
<evidence type="ECO:0000259" key="2">
    <source>
        <dbReference type="Pfam" id="PF12804"/>
    </source>
</evidence>
<comment type="caution">
    <text evidence="3">The sequence shown here is derived from an EMBL/GenBank/DDBJ whole genome shotgun (WGS) entry which is preliminary data.</text>
</comment>
<reference evidence="3 4" key="1">
    <citation type="submission" date="2017-02" db="EMBL/GenBank/DDBJ databases">
        <title>Natronthermophilus aegyptiacus gen. nov.,sp. nov., an aerobic, extremely halophilic alkalithermophilic archaeon isolated from the athalassohaline Wadi An Natrun, Egypt.</title>
        <authorList>
            <person name="Zhao B."/>
        </authorList>
    </citation>
    <scope>NUCLEOTIDE SEQUENCE [LARGE SCALE GENOMIC DNA]</scope>
    <source>
        <strain evidence="3 4">CGMCC 1.3597</strain>
    </source>
</reference>
<gene>
    <name evidence="3" type="ORF">B2G88_01210</name>
</gene>
<proteinExistence type="predicted"/>
<sequence length="195" mass="21016">MCGGDGTRLESAHEKPLHPIDGTPMIERVLAALEASHIETSYAAVSPNAPETRTHLESIADGSDVSIHSLETPGDGYVSDLLALLERDEIEPPVLTVAADLPLLEGASIDRVLESHACKSRERSLTVCVPVALKHRLGVSVETRLEEAPHLAPTGLNVVGAGERTDILRSYDPRVAINVNRREDSHRATDLLKDT</sequence>
<dbReference type="Pfam" id="PF12804">
    <property type="entry name" value="NTP_transf_3"/>
    <property type="match status" value="1"/>
</dbReference>
<dbReference type="SUPFAM" id="SSF53448">
    <property type="entry name" value="Nucleotide-diphospho-sugar transferases"/>
    <property type="match status" value="1"/>
</dbReference>
<feature type="domain" description="MobA-like NTP transferase" evidence="2">
    <location>
        <begin position="2"/>
        <end position="135"/>
    </location>
</feature>
<dbReference type="Proteomes" id="UP000196084">
    <property type="component" value="Unassembled WGS sequence"/>
</dbReference>
<accession>A0A202EB63</accession>
<evidence type="ECO:0000256" key="1">
    <source>
        <dbReference type="SAM" id="MobiDB-lite"/>
    </source>
</evidence>
<feature type="region of interest" description="Disordered" evidence="1">
    <location>
        <begin position="1"/>
        <end position="21"/>
    </location>
</feature>
<name>A0A202EB63_9EURY</name>
<protein>
    <submittedName>
        <fullName evidence="3">Cobalamin biosynthesis protein CobY</fullName>
    </submittedName>
</protein>
<dbReference type="InterPro" id="IPR029044">
    <property type="entry name" value="Nucleotide-diphossugar_trans"/>
</dbReference>
<feature type="compositionally biased region" description="Basic and acidic residues" evidence="1">
    <location>
        <begin position="7"/>
        <end position="18"/>
    </location>
</feature>
<dbReference type="EMBL" id="MWPH01000001">
    <property type="protein sequence ID" value="OVE85474.1"/>
    <property type="molecule type" value="Genomic_DNA"/>
</dbReference>
<dbReference type="PANTHER" id="PTHR43777">
    <property type="entry name" value="MOLYBDENUM COFACTOR CYTIDYLYLTRANSFERASE"/>
    <property type="match status" value="1"/>
</dbReference>
<dbReference type="InterPro" id="IPR025877">
    <property type="entry name" value="MobA-like_NTP_Trfase"/>
</dbReference>
<organism evidence="3 4">
    <name type="scientific">Natronolimnobius baerhuensis</name>
    <dbReference type="NCBI Taxonomy" id="253108"/>
    <lineage>
        <taxon>Archaea</taxon>
        <taxon>Methanobacteriati</taxon>
        <taxon>Methanobacteriota</taxon>
        <taxon>Stenosarchaea group</taxon>
        <taxon>Halobacteria</taxon>
        <taxon>Halobacteriales</taxon>
        <taxon>Natrialbaceae</taxon>
        <taxon>Natronolimnobius</taxon>
    </lineage>
</organism>
<dbReference type="OrthoDB" id="9782at2157"/>
<dbReference type="AlphaFoldDB" id="A0A202EB63"/>
<dbReference type="GO" id="GO:0016779">
    <property type="term" value="F:nucleotidyltransferase activity"/>
    <property type="evidence" value="ECO:0007669"/>
    <property type="project" value="UniProtKB-ARBA"/>
</dbReference>
<keyword evidence="4" id="KW-1185">Reference proteome</keyword>
<dbReference type="RefSeq" id="WP_054863226.1">
    <property type="nucleotide sequence ID" value="NZ_MWPH01000001.1"/>
</dbReference>
<evidence type="ECO:0000313" key="4">
    <source>
        <dbReference type="Proteomes" id="UP000196084"/>
    </source>
</evidence>